<name>A0A8T3YPS9_9ARCH</name>
<proteinExistence type="predicted"/>
<dbReference type="EMBL" id="JACQPB010000041">
    <property type="protein sequence ID" value="MBI4210751.1"/>
    <property type="molecule type" value="Genomic_DNA"/>
</dbReference>
<sequence length="176" mass="18780">MGAKRKLLVLAIAIVIAYFGAQQFGLFSSLDRIADIDARYGLSDGMLAPAEMASIEKYEAELKAASSGFLVSDSSRKIGEVKLELAEMQKSMLALREHSAKINFSRPDCSVAGMVALAKKDAEAALGHAEAATEKRSQIGNVASFREITGKDFDTTMAAVNDALGESVKSLNSLCR</sequence>
<comment type="caution">
    <text evidence="1">The sequence shown here is derived from an EMBL/GenBank/DDBJ whole genome shotgun (WGS) entry which is preliminary data.</text>
</comment>
<dbReference type="Proteomes" id="UP000732298">
    <property type="component" value="Unassembled WGS sequence"/>
</dbReference>
<accession>A0A8T3YPS9</accession>
<protein>
    <submittedName>
        <fullName evidence="1">Uncharacterized protein</fullName>
    </submittedName>
</protein>
<evidence type="ECO:0000313" key="2">
    <source>
        <dbReference type="Proteomes" id="UP000732298"/>
    </source>
</evidence>
<dbReference type="AlphaFoldDB" id="A0A8T3YPS9"/>
<organism evidence="1 2">
    <name type="scientific">Candidatus Iainarchaeum sp</name>
    <dbReference type="NCBI Taxonomy" id="3101447"/>
    <lineage>
        <taxon>Archaea</taxon>
        <taxon>Candidatus Iainarchaeota</taxon>
        <taxon>Candidatus Iainarchaeia</taxon>
        <taxon>Candidatus Iainarchaeales</taxon>
        <taxon>Candidatus Iainarchaeaceae</taxon>
        <taxon>Candidatus Iainarchaeum</taxon>
    </lineage>
</organism>
<evidence type="ECO:0000313" key="1">
    <source>
        <dbReference type="EMBL" id="MBI4210751.1"/>
    </source>
</evidence>
<reference evidence="1" key="1">
    <citation type="submission" date="2020-07" db="EMBL/GenBank/DDBJ databases">
        <title>Huge and variable diversity of episymbiotic CPR bacteria and DPANN archaea in groundwater ecosystems.</title>
        <authorList>
            <person name="He C.Y."/>
            <person name="Keren R."/>
            <person name="Whittaker M."/>
            <person name="Farag I.F."/>
            <person name="Doudna J."/>
            <person name="Cate J.H.D."/>
            <person name="Banfield J.F."/>
        </authorList>
    </citation>
    <scope>NUCLEOTIDE SEQUENCE</scope>
    <source>
        <strain evidence="1">NC_groundwater_1296_Ag_S-0.2um_52_80</strain>
    </source>
</reference>
<gene>
    <name evidence="1" type="ORF">HY544_04570</name>
</gene>